<dbReference type="STRING" id="1110502.TMO_1742"/>
<gene>
    <name evidence="1" type="ordered locus">TMO_1742</name>
</gene>
<evidence type="ECO:0000313" key="2">
    <source>
        <dbReference type="Proteomes" id="UP000005258"/>
    </source>
</evidence>
<dbReference type="HOGENOM" id="CLU_3278030_0_0_5"/>
<accession>I3TLE3</accession>
<proteinExistence type="predicted"/>
<dbReference type="Proteomes" id="UP000005258">
    <property type="component" value="Chromosome"/>
</dbReference>
<dbReference type="KEGG" id="tmo:TMO_1742"/>
<name>I3TLE3_TISMK</name>
<keyword evidence="2" id="KW-1185">Reference proteome</keyword>
<protein>
    <submittedName>
        <fullName evidence="1">Uncharacterized protein</fullName>
    </submittedName>
</protein>
<reference evidence="1 2" key="1">
    <citation type="journal article" date="2012" name="J. Am. Chem. Soc.">
        <title>Bacterial biosynthesis and maturation of the didemnin anti-cancer agents.</title>
        <authorList>
            <person name="Xu Y."/>
            <person name="Kersten R.D."/>
            <person name="Nam S.J."/>
            <person name="Lu L."/>
            <person name="Al-Suwailem A.M."/>
            <person name="Zheng H."/>
            <person name="Fenical W."/>
            <person name="Dorrestein P.C."/>
            <person name="Moore B.S."/>
            <person name="Qian P.Y."/>
        </authorList>
    </citation>
    <scope>NUCLEOTIDE SEQUENCE [LARGE SCALE GENOMIC DNA]</scope>
    <source>
        <strain evidence="1 2">KA081020-065</strain>
    </source>
</reference>
<evidence type="ECO:0000313" key="1">
    <source>
        <dbReference type="EMBL" id="AFK53581.1"/>
    </source>
</evidence>
<dbReference type="AlphaFoldDB" id="I3TLE3"/>
<sequence length="41" mass="4928">MGDDYELYHHITVVDREDVYRCHNAARTRHLPRMTGRPMIT</sequence>
<dbReference type="EMBL" id="CP003236">
    <property type="protein sequence ID" value="AFK53581.1"/>
    <property type="molecule type" value="Genomic_DNA"/>
</dbReference>
<organism evidence="1 2">
    <name type="scientific">Tistrella mobilis (strain KA081020-065)</name>
    <dbReference type="NCBI Taxonomy" id="1110502"/>
    <lineage>
        <taxon>Bacteria</taxon>
        <taxon>Pseudomonadati</taxon>
        <taxon>Pseudomonadota</taxon>
        <taxon>Alphaproteobacteria</taxon>
        <taxon>Geminicoccales</taxon>
        <taxon>Geminicoccaceae</taxon>
        <taxon>Tistrella</taxon>
    </lineage>
</organism>